<dbReference type="InterPro" id="IPR036388">
    <property type="entry name" value="WH-like_DNA-bd_sf"/>
</dbReference>
<dbReference type="SUPFAM" id="SSF46894">
    <property type="entry name" value="C-terminal effector domain of the bipartite response regulators"/>
    <property type="match status" value="1"/>
</dbReference>
<organism evidence="5 6">
    <name type="scientific">Runella defluvii</name>
    <dbReference type="NCBI Taxonomy" id="370973"/>
    <lineage>
        <taxon>Bacteria</taxon>
        <taxon>Pseudomonadati</taxon>
        <taxon>Bacteroidota</taxon>
        <taxon>Cytophagia</taxon>
        <taxon>Cytophagales</taxon>
        <taxon>Spirosomataceae</taxon>
        <taxon>Runella</taxon>
    </lineage>
</organism>
<evidence type="ECO:0000259" key="4">
    <source>
        <dbReference type="PROSITE" id="PS50043"/>
    </source>
</evidence>
<dbReference type="PANTHER" id="PTHR44688">
    <property type="entry name" value="DNA-BINDING TRANSCRIPTIONAL ACTIVATOR DEVR_DOSR"/>
    <property type="match status" value="1"/>
</dbReference>
<evidence type="ECO:0000313" key="5">
    <source>
        <dbReference type="EMBL" id="MBB3837589.1"/>
    </source>
</evidence>
<dbReference type="AlphaFoldDB" id="A0A7W5ZKP9"/>
<name>A0A7W5ZKP9_9BACT</name>
<evidence type="ECO:0000313" key="6">
    <source>
        <dbReference type="Proteomes" id="UP000541352"/>
    </source>
</evidence>
<dbReference type="CDD" id="cd06170">
    <property type="entry name" value="LuxR_C_like"/>
    <property type="match status" value="1"/>
</dbReference>
<dbReference type="InterPro" id="IPR000792">
    <property type="entry name" value="Tscrpt_reg_LuxR_C"/>
</dbReference>
<keyword evidence="6" id="KW-1185">Reference proteome</keyword>
<dbReference type="Gene3D" id="1.10.10.10">
    <property type="entry name" value="Winged helix-like DNA-binding domain superfamily/Winged helix DNA-binding domain"/>
    <property type="match status" value="1"/>
</dbReference>
<keyword evidence="3" id="KW-0804">Transcription</keyword>
<evidence type="ECO:0000256" key="3">
    <source>
        <dbReference type="ARBA" id="ARBA00023163"/>
    </source>
</evidence>
<dbReference type="SUPFAM" id="SSF55785">
    <property type="entry name" value="PYP-like sensor domain (PAS domain)"/>
    <property type="match status" value="1"/>
</dbReference>
<dbReference type="EMBL" id="JACIBY010000003">
    <property type="protein sequence ID" value="MBB3837589.1"/>
    <property type="molecule type" value="Genomic_DNA"/>
</dbReference>
<dbReference type="InterPro" id="IPR016032">
    <property type="entry name" value="Sig_transdc_resp-reg_C-effctor"/>
</dbReference>
<dbReference type="PANTHER" id="PTHR44688:SF16">
    <property type="entry name" value="DNA-BINDING TRANSCRIPTIONAL ACTIVATOR DEVR_DOSR"/>
    <property type="match status" value="1"/>
</dbReference>
<comment type="caution">
    <text evidence="5">The sequence shown here is derived from an EMBL/GenBank/DDBJ whole genome shotgun (WGS) entry which is preliminary data.</text>
</comment>
<dbReference type="PROSITE" id="PS50043">
    <property type="entry name" value="HTH_LUXR_2"/>
    <property type="match status" value="1"/>
</dbReference>
<keyword evidence="2 5" id="KW-0238">DNA-binding</keyword>
<proteinExistence type="predicted"/>
<accession>A0A7W5ZKP9</accession>
<keyword evidence="1" id="KW-0805">Transcription regulation</keyword>
<dbReference type="InterPro" id="IPR035965">
    <property type="entry name" value="PAS-like_dom_sf"/>
</dbReference>
<gene>
    <name evidence="5" type="ORF">FHS57_001586</name>
</gene>
<dbReference type="Pfam" id="PF00196">
    <property type="entry name" value="GerE"/>
    <property type="match status" value="1"/>
</dbReference>
<dbReference type="Proteomes" id="UP000541352">
    <property type="component" value="Unassembled WGS sequence"/>
</dbReference>
<dbReference type="SMART" id="SM00421">
    <property type="entry name" value="HTH_LUXR"/>
    <property type="match status" value="1"/>
</dbReference>
<dbReference type="RefSeq" id="WP_183972306.1">
    <property type="nucleotide sequence ID" value="NZ_JACIBY010000003.1"/>
</dbReference>
<reference evidence="5 6" key="1">
    <citation type="submission" date="2020-08" db="EMBL/GenBank/DDBJ databases">
        <title>Genomic Encyclopedia of Type Strains, Phase IV (KMG-IV): sequencing the most valuable type-strain genomes for metagenomic binning, comparative biology and taxonomic classification.</title>
        <authorList>
            <person name="Goeker M."/>
        </authorList>
    </citation>
    <scope>NUCLEOTIDE SEQUENCE [LARGE SCALE GENOMIC DNA]</scope>
    <source>
        <strain evidence="5 6">DSM 17976</strain>
    </source>
</reference>
<dbReference type="PRINTS" id="PR00038">
    <property type="entry name" value="HTHLUXR"/>
</dbReference>
<sequence>MSDLLRFRNEIKQIYKKLKSFYEYLPRDSALDSYIDQFSFTETIERIYAVGPYCWFISDMKSAKWVKVGGAIEQMTGYSKDELTNASFIQAARFTTPEQLMATVQSAELFWHYFYSQPVDYRKNVKSSHTYQFLRKNGTSFHALQQSSTLFFDNLGNGVFQFDLITDISHLDPIPKLRFFLLDTNNPEHMKNIPIHEGIIRKTQSLPISPSEKRVLELIAQGKSIKVIAAELGISENTVKHHRTNMFVKCEVKNMAELTAKALTMGWFE</sequence>
<dbReference type="GO" id="GO:0006355">
    <property type="term" value="P:regulation of DNA-templated transcription"/>
    <property type="evidence" value="ECO:0007669"/>
    <property type="project" value="InterPro"/>
</dbReference>
<protein>
    <submittedName>
        <fullName evidence="5">DNA-binding CsgD family transcriptional regulator</fullName>
    </submittedName>
</protein>
<evidence type="ECO:0000256" key="1">
    <source>
        <dbReference type="ARBA" id="ARBA00023015"/>
    </source>
</evidence>
<dbReference type="Gene3D" id="3.30.450.20">
    <property type="entry name" value="PAS domain"/>
    <property type="match status" value="1"/>
</dbReference>
<feature type="domain" description="HTH luxR-type" evidence="4">
    <location>
        <begin position="201"/>
        <end position="266"/>
    </location>
</feature>
<evidence type="ECO:0000256" key="2">
    <source>
        <dbReference type="ARBA" id="ARBA00023125"/>
    </source>
</evidence>
<dbReference type="GO" id="GO:0003677">
    <property type="term" value="F:DNA binding"/>
    <property type="evidence" value="ECO:0007669"/>
    <property type="project" value="UniProtKB-KW"/>
</dbReference>